<protein>
    <submittedName>
        <fullName evidence="1">Uncharacterized protein</fullName>
    </submittedName>
</protein>
<keyword evidence="2" id="KW-1185">Reference proteome</keyword>
<organism evidence="1 2">
    <name type="scientific">Paenimyroides aestuarii</name>
    <dbReference type="NCBI Taxonomy" id="2968490"/>
    <lineage>
        <taxon>Bacteria</taxon>
        <taxon>Pseudomonadati</taxon>
        <taxon>Bacteroidota</taxon>
        <taxon>Flavobacteriia</taxon>
        <taxon>Flavobacteriales</taxon>
        <taxon>Flavobacteriaceae</taxon>
        <taxon>Paenimyroides</taxon>
    </lineage>
</organism>
<reference evidence="1 2" key="1">
    <citation type="submission" date="2022-08" db="EMBL/GenBank/DDBJ databases">
        <title>Myroides zhujiangensis sp. nov., a novel bacterium isolated from sediment in the Pearl River Estuary.</title>
        <authorList>
            <person name="Cui L."/>
        </authorList>
    </citation>
    <scope>NUCLEOTIDE SEQUENCE [LARGE SCALE GENOMIC DNA]</scope>
    <source>
        <strain evidence="1 2">SCSIO 72103</strain>
    </source>
</reference>
<evidence type="ECO:0000313" key="2">
    <source>
        <dbReference type="Proteomes" id="UP001317001"/>
    </source>
</evidence>
<gene>
    <name evidence="1" type="ORF">NPX36_08655</name>
</gene>
<proteinExistence type="predicted"/>
<dbReference type="Proteomes" id="UP001317001">
    <property type="component" value="Chromosome"/>
</dbReference>
<dbReference type="EMBL" id="CP102382">
    <property type="protein sequence ID" value="UUV20437.1"/>
    <property type="molecule type" value="Genomic_DNA"/>
</dbReference>
<dbReference type="RefSeq" id="WP_257498339.1">
    <property type="nucleotide sequence ID" value="NZ_CP102382.1"/>
</dbReference>
<accession>A0ABY5NPF8</accession>
<sequence>MKRAGVNKDDVNSKNVLYGNSLYFYLQNQLKFCILDINTKEILYVSQVIDATISEYNTKQIKDMQIGNEKVYLLDSGGTLHVFEKDI</sequence>
<name>A0ABY5NPF8_9FLAO</name>
<evidence type="ECO:0000313" key="1">
    <source>
        <dbReference type="EMBL" id="UUV20437.1"/>
    </source>
</evidence>